<name>A0A2U3MVF5_9GAMM</name>
<dbReference type="InterPro" id="IPR021729">
    <property type="entry name" value="DUF3298"/>
</dbReference>
<evidence type="ECO:0000313" key="2">
    <source>
        <dbReference type="EMBL" id="SPL69355.1"/>
    </source>
</evidence>
<dbReference type="Pfam" id="PF11738">
    <property type="entry name" value="DUF3298"/>
    <property type="match status" value="1"/>
</dbReference>
<keyword evidence="3" id="KW-1185">Reference proteome</keyword>
<dbReference type="InParanoid" id="A0A2U3MVF5"/>
<dbReference type="RefSeq" id="WP_121972892.1">
    <property type="nucleotide sequence ID" value="NZ_OOGT01000014.1"/>
</dbReference>
<dbReference type="Gene3D" id="3.90.640.20">
    <property type="entry name" value="Heat-shock cognate protein, ATPase"/>
    <property type="match status" value="1"/>
</dbReference>
<dbReference type="Gene3D" id="3.30.565.40">
    <property type="entry name" value="Fervidobacterium nodosum Rt17-B1 like"/>
    <property type="match status" value="1"/>
</dbReference>
<dbReference type="OrthoDB" id="6697831at2"/>
<accession>A0A2U3MVF5</accession>
<sequence length="262" mass="29767">MTSQIKLQWLWAIPFCTAALLMGGCQEKPKAHTDETQKTSTAKQSDEPVSVIQGKVQRIKLDKNQFCDDQGCTQYDLQTVKTNVPWIDNYFLERIRKAVPNAFTAETKDVKVDTHQQGVNQSSIYVRYISQNNNLATFAIQSYEYAAGAAHGMHHQEFVTFDLTTHKRLALSDILKPNVEAQLVQQLYEANSLWLEQHSITPDKLQLSDNYYYGVNGVVFVYPLYELASYAEGMPELKLPYSSAKDLIKPEYLPGLPQYASQ</sequence>
<feature type="domain" description="DUF3298" evidence="1">
    <location>
        <begin position="172"/>
        <end position="242"/>
    </location>
</feature>
<dbReference type="AlphaFoldDB" id="A0A2U3MVF5"/>
<organism evidence="2 3">
    <name type="scientific">Acinetobacter stercoris</name>
    <dbReference type="NCBI Taxonomy" id="2126983"/>
    <lineage>
        <taxon>Bacteria</taxon>
        <taxon>Pseudomonadati</taxon>
        <taxon>Pseudomonadota</taxon>
        <taxon>Gammaproteobacteria</taxon>
        <taxon>Moraxellales</taxon>
        <taxon>Moraxellaceae</taxon>
        <taxon>Acinetobacter</taxon>
    </lineage>
</organism>
<protein>
    <recommendedName>
        <fullName evidence="1">DUF3298 domain-containing protein</fullName>
    </recommendedName>
</protein>
<dbReference type="EMBL" id="OOGT01000014">
    <property type="protein sequence ID" value="SPL69355.1"/>
    <property type="molecule type" value="Genomic_DNA"/>
</dbReference>
<gene>
    <name evidence="2" type="ORF">KPC_0533</name>
</gene>
<proteinExistence type="predicted"/>
<dbReference type="InterPro" id="IPR037126">
    <property type="entry name" value="PdaC/RsiV-like_sf"/>
</dbReference>
<reference evidence="3" key="1">
    <citation type="submission" date="2018-03" db="EMBL/GenBank/DDBJ databases">
        <authorList>
            <person name="Blom J."/>
        </authorList>
    </citation>
    <scope>NUCLEOTIDE SEQUENCE [LARGE SCALE GENOMIC DNA]</scope>
    <source>
        <strain evidence="3">KPC-SM-21</strain>
    </source>
</reference>
<dbReference type="PROSITE" id="PS51257">
    <property type="entry name" value="PROKAR_LIPOPROTEIN"/>
    <property type="match status" value="1"/>
</dbReference>
<evidence type="ECO:0000313" key="3">
    <source>
        <dbReference type="Proteomes" id="UP000245974"/>
    </source>
</evidence>
<evidence type="ECO:0000259" key="1">
    <source>
        <dbReference type="Pfam" id="PF11738"/>
    </source>
</evidence>
<dbReference type="Proteomes" id="UP000245974">
    <property type="component" value="Unassembled WGS sequence"/>
</dbReference>